<keyword evidence="1" id="KW-0472">Membrane</keyword>
<feature type="transmembrane region" description="Helical" evidence="1">
    <location>
        <begin position="118"/>
        <end position="140"/>
    </location>
</feature>
<accession>A0A4Z1E4X2</accession>
<feature type="transmembrane region" description="Helical" evidence="1">
    <location>
        <begin position="58"/>
        <end position="80"/>
    </location>
</feature>
<keyword evidence="3" id="KW-1185">Reference proteome</keyword>
<dbReference type="RefSeq" id="WP_135850330.1">
    <property type="nucleotide sequence ID" value="NZ_RHPJ01000003.1"/>
</dbReference>
<sequence length="146" mass="14662">MTSATPTPVPAASASDLDRSRRPMFAVLGLAAVALLVVSAVLSIQAVPAARLSEDATIPAAFLGLATQPVVITVAVAGFAGTRLPRWFVHATTVGTSIALGVVAVLLVLSFADGGTSVAWGLLATVAAAVAVVAAVRLSLLAHRER</sequence>
<evidence type="ECO:0000313" key="2">
    <source>
        <dbReference type="EMBL" id="TGO04787.1"/>
    </source>
</evidence>
<dbReference type="EMBL" id="RHPJ01000003">
    <property type="protein sequence ID" value="TGO04787.1"/>
    <property type="molecule type" value="Genomic_DNA"/>
</dbReference>
<protein>
    <submittedName>
        <fullName evidence="2">Vitamin K epoxide reductase</fullName>
    </submittedName>
</protein>
<organism evidence="2 3">
    <name type="scientific">Serinibacter arcticus</name>
    <dbReference type="NCBI Taxonomy" id="1655435"/>
    <lineage>
        <taxon>Bacteria</taxon>
        <taxon>Bacillati</taxon>
        <taxon>Actinomycetota</taxon>
        <taxon>Actinomycetes</taxon>
        <taxon>Micrococcales</taxon>
        <taxon>Beutenbergiaceae</taxon>
        <taxon>Serinibacter</taxon>
    </lineage>
</organism>
<name>A0A4Z1E4X2_9MICO</name>
<keyword evidence="1" id="KW-0812">Transmembrane</keyword>
<proteinExistence type="predicted"/>
<feature type="transmembrane region" description="Helical" evidence="1">
    <location>
        <begin position="87"/>
        <end position="112"/>
    </location>
</feature>
<dbReference type="Proteomes" id="UP000297318">
    <property type="component" value="Unassembled WGS sequence"/>
</dbReference>
<feature type="transmembrane region" description="Helical" evidence="1">
    <location>
        <begin position="25"/>
        <end position="46"/>
    </location>
</feature>
<comment type="caution">
    <text evidence="2">The sequence shown here is derived from an EMBL/GenBank/DDBJ whole genome shotgun (WGS) entry which is preliminary data.</text>
</comment>
<keyword evidence="1" id="KW-1133">Transmembrane helix</keyword>
<evidence type="ECO:0000313" key="3">
    <source>
        <dbReference type="Proteomes" id="UP000297318"/>
    </source>
</evidence>
<dbReference type="OrthoDB" id="9783799at2"/>
<dbReference type="AlphaFoldDB" id="A0A4Z1E4X2"/>
<gene>
    <name evidence="2" type="ORF">SERN_2380</name>
</gene>
<reference evidence="2 3" key="1">
    <citation type="submission" date="2018-11" db="EMBL/GenBank/DDBJ databases">
        <title>Complete genome sequencing of the Actinobacteria Serinibacter sp. K3-2.</title>
        <authorList>
            <person name="Rakitin A.L."/>
            <person name="Beletsky A.V."/>
            <person name="Mardanov A.V."/>
            <person name="Ravin N.V."/>
            <person name="Gromova A.S."/>
            <person name="Filippova S.N."/>
            <person name="Gal'Chenko V.F."/>
        </authorList>
    </citation>
    <scope>NUCLEOTIDE SEQUENCE [LARGE SCALE GENOMIC DNA]</scope>
    <source>
        <strain evidence="2 3">K3-2</strain>
    </source>
</reference>
<evidence type="ECO:0000256" key="1">
    <source>
        <dbReference type="SAM" id="Phobius"/>
    </source>
</evidence>